<dbReference type="Pfam" id="PF08448">
    <property type="entry name" value="PAS_4"/>
    <property type="match status" value="2"/>
</dbReference>
<dbReference type="RefSeq" id="WP_023173659.1">
    <property type="nucleotide sequence ID" value="NC_022600.1"/>
</dbReference>
<dbReference type="PROSITE" id="PS50109">
    <property type="entry name" value="HIS_KIN"/>
    <property type="match status" value="2"/>
</dbReference>
<sequence>MAGRSSISDLESIGGSACDRSFLAGGGEMGERIRAFDWAGTPLGPVSVWPQSLRTAASIVLNSLYPMFVFWGPQRITLYNDAYCPMLGAGKHPWALGRSGELVWPEIWSTIGPMVEEVIEAGRATWSENLPLFIRRSSDLEETYFTFSYSPIRDESGGVGGLFCACTETTTRVLSERRLRTLRDLAAQTGSAHSAEAACHLAAQTFEANPADLPFALIYLLDGEGQRALRTGAAGSKRVVAALPGAVVLGEQSGWGAAMREAIQTGRAVVVTDLLAAAGPLQAGLWPEAIREALVLPFTGSGQERPAGLLVAGIGARRVLDEEYRGFLDLAAAQVGAAVANARAYENERQRAEELAQLDRAKIAFFSNVSHEFRTPLTLMLGPVEELLAAGLPEAMHSKAETLHRNGLRLLKLVNALLDYARVESGRSEAHFVPTDLAACTADLAGTFRTTIEKAGLALEVVCPPVGEPVYIDRSLWELIVLNLLSNAFKFTFTGRISVRLSREAKTVLLAVEDTGTGIPAHELPQLFERFHRVEGAVGRSFEGSGIGLALVAELVKLHGGSVHVESEVAKGSSFQVRIPLGTAHLQPDQVGSAPEILVATAKPIAFVEEVRSWLPTATVDEQGGAGEQTVLLVDDNSDMRAYLCRLLSPRYRTLAVANGLEALEAIRRAPPDLVLTDAMMPRLDGSGLIEALRADQATRDLPVIILSARAGEEAKVEGLVAGADDYLVKPFSARELLVRIEAVLKMAHLRREVAQRERKLRTEAQLARQELDSVLSRIGDLFLALDREWRYSYVNERVCELVGLPREQLLGQCIQELFAEAGGLPFDRYLRAALDKQQPVHFEYFSERWQRWFENRVYPSEDGVSVFITDITERKRAEERLRLWNSALEQAVVERTDQLRELNDELEGEIIERKRTGQQMLLSLQEKELLLREIHHRVKNNLQVIASLLKLQAHQLANAKLTTAFAECQQRIQAMALIHQHLYQSANLARIEFRAYLKELVGSLFRAYNVCPQRIRLIQEIAEVPVSIDIAVPLGLILSELVSNALKYAFVGRRQGQLRLQFRRLRDNFCQLVLDDDGIGLPDDLDWRSTQSLGLHLVRLLVEQLDGNLTVHQETGTCFEITFTLPDDRGKIR</sequence>
<evidence type="ECO:0000256" key="2">
    <source>
        <dbReference type="ARBA" id="ARBA00012438"/>
    </source>
</evidence>
<accession>U5QLF2</accession>
<dbReference type="InterPro" id="IPR005467">
    <property type="entry name" value="His_kinase_dom"/>
</dbReference>
<dbReference type="InterPro" id="IPR003661">
    <property type="entry name" value="HisK_dim/P_dom"/>
</dbReference>
<evidence type="ECO:0000259" key="10">
    <source>
        <dbReference type="PROSITE" id="PS50110"/>
    </source>
</evidence>
<dbReference type="Gene3D" id="1.10.287.130">
    <property type="match status" value="1"/>
</dbReference>
<dbReference type="HOGENOM" id="CLU_000445_82_0_3"/>
<dbReference type="SUPFAM" id="SSF47384">
    <property type="entry name" value="Homodimeric domain of signal transducing histidine kinase"/>
    <property type="match status" value="1"/>
</dbReference>
<dbReference type="SMART" id="SM00091">
    <property type="entry name" value="PAS"/>
    <property type="match status" value="2"/>
</dbReference>
<dbReference type="PROSITE" id="PS50112">
    <property type="entry name" value="PAS"/>
    <property type="match status" value="1"/>
</dbReference>
<dbReference type="Pfam" id="PF13185">
    <property type="entry name" value="GAF_2"/>
    <property type="match status" value="1"/>
</dbReference>
<feature type="coiled-coil region" evidence="8">
    <location>
        <begin position="335"/>
        <end position="362"/>
    </location>
</feature>
<dbReference type="SMART" id="SM00448">
    <property type="entry name" value="REC"/>
    <property type="match status" value="1"/>
</dbReference>
<keyword evidence="8" id="KW-0175">Coiled coil</keyword>
<dbReference type="Pfam" id="PF00512">
    <property type="entry name" value="HisKA"/>
    <property type="match status" value="1"/>
</dbReference>
<dbReference type="Proteomes" id="UP000017396">
    <property type="component" value="Chromosome"/>
</dbReference>
<dbReference type="STRING" id="1183438.GKIL_2254"/>
<evidence type="ECO:0000259" key="11">
    <source>
        <dbReference type="PROSITE" id="PS50112"/>
    </source>
</evidence>
<dbReference type="PRINTS" id="PR00344">
    <property type="entry name" value="BCTRLSENSOR"/>
</dbReference>
<reference evidence="12 13" key="1">
    <citation type="journal article" date="2013" name="PLoS ONE">
        <title>Cultivation and Complete Genome Sequencing of Gloeobacter kilaueensis sp. nov., from a Lava Cave in Kilauea Caldera, Hawai'i.</title>
        <authorList>
            <person name="Saw J.H."/>
            <person name="Schatz M."/>
            <person name="Brown M.V."/>
            <person name="Kunkel D.D."/>
            <person name="Foster J.S."/>
            <person name="Shick H."/>
            <person name="Christensen S."/>
            <person name="Hou S."/>
            <person name="Wan X."/>
            <person name="Donachie S.P."/>
        </authorList>
    </citation>
    <scope>NUCLEOTIDE SEQUENCE [LARGE SCALE GENOMIC DNA]</scope>
    <source>
        <strain evidence="13">JS</strain>
    </source>
</reference>
<protein>
    <recommendedName>
        <fullName evidence="2">histidine kinase</fullName>
        <ecNumber evidence="2">2.7.13.3</ecNumber>
    </recommendedName>
</protein>
<dbReference type="InterPro" id="IPR036890">
    <property type="entry name" value="HATPase_C_sf"/>
</dbReference>
<dbReference type="InterPro" id="IPR001789">
    <property type="entry name" value="Sig_transdc_resp-reg_receiver"/>
</dbReference>
<dbReference type="SMART" id="SM00388">
    <property type="entry name" value="HisKA"/>
    <property type="match status" value="1"/>
</dbReference>
<dbReference type="InterPro" id="IPR011495">
    <property type="entry name" value="Sig_transdc_His_kin_sub2_dim/P"/>
</dbReference>
<dbReference type="EMBL" id="CP003587">
    <property type="protein sequence ID" value="AGY58500.1"/>
    <property type="molecule type" value="Genomic_DNA"/>
</dbReference>
<dbReference type="CDD" id="cd16922">
    <property type="entry name" value="HATPase_EvgS-ArcB-TorS-like"/>
    <property type="match status" value="1"/>
</dbReference>
<feature type="domain" description="Histidine kinase" evidence="9">
    <location>
        <begin position="368"/>
        <end position="583"/>
    </location>
</feature>
<dbReference type="SUPFAM" id="SSF55785">
    <property type="entry name" value="PYP-like sensor domain (PAS domain)"/>
    <property type="match status" value="2"/>
</dbReference>
<feature type="domain" description="Response regulatory" evidence="10">
    <location>
        <begin position="630"/>
        <end position="745"/>
    </location>
</feature>
<dbReference type="eggNOG" id="COG2205">
    <property type="taxonomic scope" value="Bacteria"/>
</dbReference>
<feature type="coiled-coil region" evidence="8">
    <location>
        <begin position="875"/>
        <end position="906"/>
    </location>
</feature>
<evidence type="ECO:0000313" key="12">
    <source>
        <dbReference type="EMBL" id="AGY58500.1"/>
    </source>
</evidence>
<dbReference type="NCBIfam" id="TIGR00229">
    <property type="entry name" value="sensory_box"/>
    <property type="match status" value="1"/>
</dbReference>
<evidence type="ECO:0000259" key="9">
    <source>
        <dbReference type="PROSITE" id="PS50109"/>
    </source>
</evidence>
<feature type="domain" description="PAS" evidence="11">
    <location>
        <begin position="768"/>
        <end position="838"/>
    </location>
</feature>
<feature type="domain" description="Histidine kinase" evidence="9">
    <location>
        <begin position="934"/>
        <end position="1130"/>
    </location>
</feature>
<dbReference type="Gene3D" id="3.30.565.10">
    <property type="entry name" value="Histidine kinase-like ATPase, C-terminal domain"/>
    <property type="match status" value="2"/>
</dbReference>
<evidence type="ECO:0000256" key="7">
    <source>
        <dbReference type="PROSITE-ProRule" id="PRU00169"/>
    </source>
</evidence>
<dbReference type="InterPro" id="IPR003594">
    <property type="entry name" value="HATPase_dom"/>
</dbReference>
<gene>
    <name evidence="12" type="primary">pleD</name>
    <name evidence="12" type="ORF">GKIL_2254</name>
</gene>
<dbReference type="SMART" id="SM00387">
    <property type="entry name" value="HATPase_c"/>
    <property type="match status" value="2"/>
</dbReference>
<evidence type="ECO:0000256" key="8">
    <source>
        <dbReference type="SAM" id="Coils"/>
    </source>
</evidence>
<dbReference type="InterPro" id="IPR036097">
    <property type="entry name" value="HisK_dim/P_sf"/>
</dbReference>
<dbReference type="GO" id="GO:0000155">
    <property type="term" value="F:phosphorelay sensor kinase activity"/>
    <property type="evidence" value="ECO:0007669"/>
    <property type="project" value="InterPro"/>
</dbReference>
<dbReference type="PANTHER" id="PTHR43547">
    <property type="entry name" value="TWO-COMPONENT HISTIDINE KINASE"/>
    <property type="match status" value="1"/>
</dbReference>
<dbReference type="OrthoDB" id="9796100at2"/>
<evidence type="ECO:0000256" key="4">
    <source>
        <dbReference type="ARBA" id="ARBA00022679"/>
    </source>
</evidence>
<organism evidence="12 13">
    <name type="scientific">Gloeobacter kilaueensis (strain ATCC BAA-2537 / CCAP 1431/1 / ULC 316 / JS1)</name>
    <dbReference type="NCBI Taxonomy" id="1183438"/>
    <lineage>
        <taxon>Bacteria</taxon>
        <taxon>Bacillati</taxon>
        <taxon>Cyanobacteriota</taxon>
        <taxon>Cyanophyceae</taxon>
        <taxon>Gloeobacterales</taxon>
        <taxon>Gloeobacteraceae</taxon>
        <taxon>Gloeobacter</taxon>
    </lineage>
</organism>
<dbReference type="KEGG" id="glj:GKIL_2254"/>
<proteinExistence type="predicted"/>
<dbReference type="InterPro" id="IPR004358">
    <property type="entry name" value="Sig_transdc_His_kin-like_C"/>
</dbReference>
<dbReference type="Pfam" id="PF02518">
    <property type="entry name" value="HATPase_c"/>
    <property type="match status" value="2"/>
</dbReference>
<keyword evidence="6" id="KW-0902">Two-component regulatory system</keyword>
<dbReference type="PROSITE" id="PS50110">
    <property type="entry name" value="RESPONSE_REGULATORY"/>
    <property type="match status" value="1"/>
</dbReference>
<dbReference type="SUPFAM" id="SSF55874">
    <property type="entry name" value="ATPase domain of HSP90 chaperone/DNA topoisomerase II/histidine kinase"/>
    <property type="match status" value="2"/>
</dbReference>
<dbReference type="Pfam" id="PF07568">
    <property type="entry name" value="HisKA_2"/>
    <property type="match status" value="1"/>
</dbReference>
<dbReference type="InterPro" id="IPR013656">
    <property type="entry name" value="PAS_4"/>
</dbReference>
<dbReference type="CDD" id="cd00082">
    <property type="entry name" value="HisKA"/>
    <property type="match status" value="1"/>
</dbReference>
<comment type="catalytic activity">
    <reaction evidence="1">
        <text>ATP + protein L-histidine = ADP + protein N-phospho-L-histidine.</text>
        <dbReference type="EC" id="2.7.13.3"/>
    </reaction>
</comment>
<name>U5QLF2_GLOK1</name>
<keyword evidence="13" id="KW-1185">Reference proteome</keyword>
<evidence type="ECO:0000256" key="5">
    <source>
        <dbReference type="ARBA" id="ARBA00022777"/>
    </source>
</evidence>
<dbReference type="Gene3D" id="3.40.50.2300">
    <property type="match status" value="1"/>
</dbReference>
<dbReference type="FunFam" id="3.30.565.10:FF:000006">
    <property type="entry name" value="Sensor histidine kinase WalK"/>
    <property type="match status" value="1"/>
</dbReference>
<evidence type="ECO:0000256" key="6">
    <source>
        <dbReference type="ARBA" id="ARBA00023012"/>
    </source>
</evidence>
<dbReference type="eggNOG" id="COG3920">
    <property type="taxonomic scope" value="Bacteria"/>
</dbReference>
<keyword evidence="4" id="KW-0808">Transferase</keyword>
<feature type="modified residue" description="4-aspartylphosphate" evidence="7">
    <location>
        <position position="678"/>
    </location>
</feature>
<evidence type="ECO:0000256" key="3">
    <source>
        <dbReference type="ARBA" id="ARBA00022553"/>
    </source>
</evidence>
<dbReference type="CDD" id="cd00130">
    <property type="entry name" value="PAS"/>
    <property type="match status" value="1"/>
</dbReference>
<dbReference type="InterPro" id="IPR000014">
    <property type="entry name" value="PAS"/>
</dbReference>
<dbReference type="EC" id="2.7.13.3" evidence="2"/>
<dbReference type="Gene3D" id="3.30.450.40">
    <property type="match status" value="1"/>
</dbReference>
<dbReference type="Gene3D" id="3.30.450.20">
    <property type="entry name" value="PAS domain"/>
    <property type="match status" value="3"/>
</dbReference>
<dbReference type="InterPro" id="IPR003018">
    <property type="entry name" value="GAF"/>
</dbReference>
<dbReference type="SUPFAM" id="SSF55781">
    <property type="entry name" value="GAF domain-like"/>
    <property type="match status" value="1"/>
</dbReference>
<evidence type="ECO:0000256" key="1">
    <source>
        <dbReference type="ARBA" id="ARBA00000085"/>
    </source>
</evidence>
<dbReference type="AlphaFoldDB" id="U5QLF2"/>
<dbReference type="InterPro" id="IPR035965">
    <property type="entry name" value="PAS-like_dom_sf"/>
</dbReference>
<dbReference type="SUPFAM" id="SSF52172">
    <property type="entry name" value="CheY-like"/>
    <property type="match status" value="1"/>
</dbReference>
<dbReference type="InterPro" id="IPR011006">
    <property type="entry name" value="CheY-like_superfamily"/>
</dbReference>
<evidence type="ECO:0000313" key="13">
    <source>
        <dbReference type="Proteomes" id="UP000017396"/>
    </source>
</evidence>
<dbReference type="Pfam" id="PF00072">
    <property type="entry name" value="Response_reg"/>
    <property type="match status" value="1"/>
</dbReference>
<keyword evidence="3 7" id="KW-0597">Phosphoprotein</keyword>
<dbReference type="InterPro" id="IPR029016">
    <property type="entry name" value="GAF-like_dom_sf"/>
</dbReference>
<dbReference type="eggNOG" id="COG0745">
    <property type="taxonomic scope" value="Bacteria"/>
</dbReference>
<keyword evidence="5 12" id="KW-0418">Kinase</keyword>
<dbReference type="PANTHER" id="PTHR43547:SF2">
    <property type="entry name" value="HYBRID SIGNAL TRANSDUCTION HISTIDINE KINASE C"/>
    <property type="match status" value="1"/>
</dbReference>